<feature type="compositionally biased region" description="Low complexity" evidence="1">
    <location>
        <begin position="40"/>
        <end position="49"/>
    </location>
</feature>
<dbReference type="Proteomes" id="UP000189704">
    <property type="component" value="Unplaced"/>
</dbReference>
<evidence type="ECO:0000313" key="3">
    <source>
        <dbReference type="RefSeq" id="XP_021564109.1"/>
    </source>
</evidence>
<accession>A0A3Q0DHT9</accession>
<feature type="compositionally biased region" description="Low complexity" evidence="1">
    <location>
        <begin position="97"/>
        <end position="120"/>
    </location>
</feature>
<dbReference type="CTD" id="5546"/>
<evidence type="ECO:0000313" key="2">
    <source>
        <dbReference type="Proteomes" id="UP000189704"/>
    </source>
</evidence>
<dbReference type="GeneID" id="103251200"/>
<dbReference type="GO" id="GO:0005634">
    <property type="term" value="C:nucleus"/>
    <property type="evidence" value="ECO:0007669"/>
    <property type="project" value="TreeGrafter"/>
</dbReference>
<feature type="compositionally biased region" description="Pro residues" evidence="1">
    <location>
        <begin position="121"/>
        <end position="136"/>
    </location>
</feature>
<sequence length="459" mass="48937">MSLVAYASSDESEPDEAEPEPEEEEAAAPISGPTLGGLFASLPAPKGPALLPPPPQMLAPAFPPPLLLPLPSGDPRLQPPPPLPFGLGGFPPPPGVSPAEAAGVGEGLRLGLPSPRGPGLSLPPPIGGAGPPPGLPKPKKRKEPVKIAAPELHKGDSDSEEDEPTKKKTVLQGSSEGTGLSALLPQPKNLTVKETNRLLLPHAFSRKPSDGASDTKPSTLASKTKTSSLAPVVGTTTTTPSPSAIKAAAKSAALQVTKQITQEEDDSDEEVAPENFFSLPEKAEPPGVEPYPYPIPTVPEELPPGTEPEPAFQDDAANAPLEFKMAAGSSGAPWMPKPGDDYSYNQFSTYGDANAAGAYYQFKRLQGKRNRGREEINFVEIKGDDQLSGAQQWMTKSLTEEKTMKSFSKKKGEQPTGQQRRKHQITYLIHQAKERELELKNTWSENKLSRRQTQAKYGF</sequence>
<feature type="compositionally biased region" description="Pro residues" evidence="1">
    <location>
        <begin position="50"/>
        <end position="68"/>
    </location>
</feature>
<dbReference type="RefSeq" id="XP_021564109.1">
    <property type="nucleotide sequence ID" value="XM_021708434.1"/>
</dbReference>
<feature type="region of interest" description="Disordered" evidence="1">
    <location>
        <begin position="1"/>
        <end position="244"/>
    </location>
</feature>
<reference evidence="3" key="1">
    <citation type="submission" date="2025-08" db="UniProtKB">
        <authorList>
            <consortium name="RefSeq"/>
        </authorList>
    </citation>
    <scope>IDENTIFICATION</scope>
</reference>
<dbReference type="Pfam" id="PF10253">
    <property type="entry name" value="PRCC"/>
    <property type="match status" value="1"/>
</dbReference>
<feature type="compositionally biased region" description="Pro residues" evidence="1">
    <location>
        <begin position="287"/>
        <end position="307"/>
    </location>
</feature>
<protein>
    <submittedName>
        <fullName evidence="3">Proline-rich protein PRCC isoform X2</fullName>
    </submittedName>
</protein>
<dbReference type="PANTHER" id="PTHR13621">
    <property type="entry name" value="PROLINE-RICH PROTEIN PRCC"/>
    <property type="match status" value="1"/>
</dbReference>
<dbReference type="InterPro" id="IPR018800">
    <property type="entry name" value="PRCC"/>
</dbReference>
<dbReference type="PANTHER" id="PTHR13621:SF2">
    <property type="entry name" value="PROLINE-RICH PROTEIN PRCC"/>
    <property type="match status" value="1"/>
</dbReference>
<feature type="region of interest" description="Disordered" evidence="1">
    <location>
        <begin position="396"/>
        <end position="422"/>
    </location>
</feature>
<feature type="compositionally biased region" description="Acidic residues" evidence="1">
    <location>
        <begin position="10"/>
        <end position="26"/>
    </location>
</feature>
<gene>
    <name evidence="3" type="primary">PRCC</name>
</gene>
<feature type="region of interest" description="Disordered" evidence="1">
    <location>
        <begin position="260"/>
        <end position="313"/>
    </location>
</feature>
<name>A0A3Q0DHT9_CARSF</name>
<dbReference type="AlphaFoldDB" id="A0A3Q0DHT9"/>
<feature type="compositionally biased region" description="Low complexity" evidence="1">
    <location>
        <begin position="215"/>
        <end position="244"/>
    </location>
</feature>
<keyword evidence="2" id="KW-1185">Reference proteome</keyword>
<evidence type="ECO:0000256" key="1">
    <source>
        <dbReference type="SAM" id="MobiDB-lite"/>
    </source>
</evidence>
<feature type="compositionally biased region" description="Pro residues" evidence="1">
    <location>
        <begin position="77"/>
        <end position="96"/>
    </location>
</feature>
<organism evidence="2 3">
    <name type="scientific">Carlito syrichta</name>
    <name type="common">Philippine tarsier</name>
    <name type="synonym">Tarsius syrichta</name>
    <dbReference type="NCBI Taxonomy" id="1868482"/>
    <lineage>
        <taxon>Eukaryota</taxon>
        <taxon>Metazoa</taxon>
        <taxon>Chordata</taxon>
        <taxon>Craniata</taxon>
        <taxon>Vertebrata</taxon>
        <taxon>Euteleostomi</taxon>
        <taxon>Mammalia</taxon>
        <taxon>Eutheria</taxon>
        <taxon>Euarchontoglires</taxon>
        <taxon>Primates</taxon>
        <taxon>Haplorrhini</taxon>
        <taxon>Tarsiiformes</taxon>
        <taxon>Tarsiidae</taxon>
        <taxon>Carlito</taxon>
    </lineage>
</organism>
<feature type="compositionally biased region" description="Acidic residues" evidence="1">
    <location>
        <begin position="262"/>
        <end position="272"/>
    </location>
</feature>
<proteinExistence type="predicted"/>